<evidence type="ECO:0000256" key="3">
    <source>
        <dbReference type="PROSITE-ProRule" id="PRU00023"/>
    </source>
</evidence>
<sequence length="179" mass="18926">MFAGKMRPMKKNLKPLPVSYMADKYGKHVEFVGLPIRSANQVGAFDDTILRIAAFAGQIDDVAVLLDCGAEIDAIGDLGNTPIHLAVLAGQLDVALYLPKRGANARIENDFGETPFDVARIVGSGGAAAALAQAGAGQCGSNVGAARLEDSDAAALWADFRRIHELNFEDLKLMADTAR</sequence>
<dbReference type="Proteomes" id="UP000487350">
    <property type="component" value="Unassembled WGS sequence"/>
</dbReference>
<evidence type="ECO:0000256" key="2">
    <source>
        <dbReference type="ARBA" id="ARBA00023043"/>
    </source>
</evidence>
<feature type="repeat" description="ANK" evidence="3">
    <location>
        <begin position="78"/>
        <end position="110"/>
    </location>
</feature>
<protein>
    <recommendedName>
        <fullName evidence="6">Ankyrin repeat-containing protein</fullName>
    </recommendedName>
</protein>
<evidence type="ECO:0000256" key="1">
    <source>
        <dbReference type="ARBA" id="ARBA00022737"/>
    </source>
</evidence>
<dbReference type="OrthoDB" id="9812708at2"/>
<comment type="caution">
    <text evidence="4">The sequence shown here is derived from an EMBL/GenBank/DDBJ whole genome shotgun (WGS) entry which is preliminary data.</text>
</comment>
<gene>
    <name evidence="4" type="ORF">GHT07_02135</name>
</gene>
<dbReference type="PROSITE" id="PS50088">
    <property type="entry name" value="ANK_REPEAT"/>
    <property type="match status" value="2"/>
</dbReference>
<feature type="repeat" description="ANK" evidence="3">
    <location>
        <begin position="45"/>
        <end position="77"/>
    </location>
</feature>
<dbReference type="InterPro" id="IPR036770">
    <property type="entry name" value="Ankyrin_rpt-contain_sf"/>
</dbReference>
<dbReference type="InterPro" id="IPR002110">
    <property type="entry name" value="Ankyrin_rpt"/>
</dbReference>
<dbReference type="PANTHER" id="PTHR24126">
    <property type="entry name" value="ANKYRIN REPEAT, PH AND SEC7 DOMAIN CONTAINING PROTEIN SECG-RELATED"/>
    <property type="match status" value="1"/>
</dbReference>
<accession>A0A844AYC0</accession>
<dbReference type="EMBL" id="WJBU01000002">
    <property type="protein sequence ID" value="MRD46062.1"/>
    <property type="molecule type" value="Genomic_DNA"/>
</dbReference>
<dbReference type="SUPFAM" id="SSF48403">
    <property type="entry name" value="Ankyrin repeat"/>
    <property type="match status" value="1"/>
</dbReference>
<dbReference type="AlphaFoldDB" id="A0A844AYC0"/>
<dbReference type="SMART" id="SM00248">
    <property type="entry name" value="ANK"/>
    <property type="match status" value="2"/>
</dbReference>
<evidence type="ECO:0000313" key="5">
    <source>
        <dbReference type="Proteomes" id="UP000487350"/>
    </source>
</evidence>
<dbReference type="PROSITE" id="PS50297">
    <property type="entry name" value="ANK_REP_REGION"/>
    <property type="match status" value="1"/>
</dbReference>
<keyword evidence="1" id="KW-0677">Repeat</keyword>
<dbReference type="Pfam" id="PF13857">
    <property type="entry name" value="Ank_5"/>
    <property type="match status" value="1"/>
</dbReference>
<keyword evidence="2 3" id="KW-0040">ANK repeat</keyword>
<organism evidence="4 5">
    <name type="scientific">Caenimonas koreensis DSM 17982</name>
    <dbReference type="NCBI Taxonomy" id="1121255"/>
    <lineage>
        <taxon>Bacteria</taxon>
        <taxon>Pseudomonadati</taxon>
        <taxon>Pseudomonadota</taxon>
        <taxon>Betaproteobacteria</taxon>
        <taxon>Burkholderiales</taxon>
        <taxon>Comamonadaceae</taxon>
        <taxon>Caenimonas</taxon>
    </lineage>
</organism>
<keyword evidence="5" id="KW-1185">Reference proteome</keyword>
<dbReference type="Gene3D" id="1.25.40.20">
    <property type="entry name" value="Ankyrin repeat-containing domain"/>
    <property type="match status" value="1"/>
</dbReference>
<evidence type="ECO:0000313" key="4">
    <source>
        <dbReference type="EMBL" id="MRD46062.1"/>
    </source>
</evidence>
<evidence type="ECO:0008006" key="6">
    <source>
        <dbReference type="Google" id="ProtNLM"/>
    </source>
</evidence>
<dbReference type="PANTHER" id="PTHR24126:SF14">
    <property type="entry name" value="ANK_REP_REGION DOMAIN-CONTAINING PROTEIN"/>
    <property type="match status" value="1"/>
</dbReference>
<reference evidence="4 5" key="1">
    <citation type="submission" date="2019-11" db="EMBL/GenBank/DDBJ databases">
        <title>Caenimonas koreensis gen. nov., sp. nov., isolated from activated sludge.</title>
        <authorList>
            <person name="Seung H.R."/>
        </authorList>
    </citation>
    <scope>NUCLEOTIDE SEQUENCE [LARGE SCALE GENOMIC DNA]</scope>
    <source>
        <strain evidence="4 5">EMB320</strain>
    </source>
</reference>
<proteinExistence type="predicted"/>
<name>A0A844AYC0_9BURK</name>